<dbReference type="AlphaFoldDB" id="A0A8S1DA01"/>
<sequence length="99" mass="10682">MALFLDLLHTLKIEGERESAVSICPEVQVAAAKALQNRTILDLCGAYKRLSVRGLLPSRNDDVRFHISDGTPGALSQKSGSEADNTITHPRDIVSLLGV</sequence>
<accession>A0A8S1DA01</accession>
<dbReference type="Proteomes" id="UP000494165">
    <property type="component" value="Unassembled WGS sequence"/>
</dbReference>
<reference evidence="1 2" key="1">
    <citation type="submission" date="2020-04" db="EMBL/GenBank/DDBJ databases">
        <authorList>
            <person name="Alioto T."/>
            <person name="Alioto T."/>
            <person name="Gomez Garrido J."/>
        </authorList>
    </citation>
    <scope>NUCLEOTIDE SEQUENCE [LARGE SCALE GENOMIC DNA]</scope>
</reference>
<protein>
    <submittedName>
        <fullName evidence="1">Uncharacterized protein</fullName>
    </submittedName>
</protein>
<gene>
    <name evidence="1" type="ORF">CLODIP_2_CD12385</name>
</gene>
<keyword evidence="2" id="KW-1185">Reference proteome</keyword>
<proteinExistence type="predicted"/>
<comment type="caution">
    <text evidence="1">The sequence shown here is derived from an EMBL/GenBank/DDBJ whole genome shotgun (WGS) entry which is preliminary data.</text>
</comment>
<evidence type="ECO:0000313" key="2">
    <source>
        <dbReference type="Proteomes" id="UP000494165"/>
    </source>
</evidence>
<dbReference type="EMBL" id="CADEPI010000140">
    <property type="protein sequence ID" value="CAB3377189.1"/>
    <property type="molecule type" value="Genomic_DNA"/>
</dbReference>
<name>A0A8S1DA01_9INSE</name>
<organism evidence="1 2">
    <name type="scientific">Cloeon dipterum</name>
    <dbReference type="NCBI Taxonomy" id="197152"/>
    <lineage>
        <taxon>Eukaryota</taxon>
        <taxon>Metazoa</taxon>
        <taxon>Ecdysozoa</taxon>
        <taxon>Arthropoda</taxon>
        <taxon>Hexapoda</taxon>
        <taxon>Insecta</taxon>
        <taxon>Pterygota</taxon>
        <taxon>Palaeoptera</taxon>
        <taxon>Ephemeroptera</taxon>
        <taxon>Pisciforma</taxon>
        <taxon>Baetidae</taxon>
        <taxon>Cloeon</taxon>
    </lineage>
</organism>
<evidence type="ECO:0000313" key="1">
    <source>
        <dbReference type="EMBL" id="CAB3377189.1"/>
    </source>
</evidence>